<dbReference type="HOGENOM" id="CLU_2931451_0_0_9"/>
<proteinExistence type="predicted"/>
<dbReference type="EMBL" id="CP002394">
    <property type="protein sequence ID" value="ADU30531.1"/>
    <property type="molecule type" value="Genomic_DNA"/>
</dbReference>
<gene>
    <name evidence="2" type="ordered locus">Bcell_2271</name>
</gene>
<evidence type="ECO:0000313" key="2">
    <source>
        <dbReference type="EMBL" id="ADU30531.1"/>
    </source>
</evidence>
<dbReference type="Proteomes" id="UP000001401">
    <property type="component" value="Chromosome"/>
</dbReference>
<evidence type="ECO:0000256" key="1">
    <source>
        <dbReference type="SAM" id="Phobius"/>
    </source>
</evidence>
<organism evidence="2 3">
    <name type="scientific">Evansella cellulosilytica (strain ATCC 21833 / DSM 2522 / FERM P-1141 / JCM 9156 / N-4)</name>
    <name type="common">Bacillus cellulosilyticus</name>
    <dbReference type="NCBI Taxonomy" id="649639"/>
    <lineage>
        <taxon>Bacteria</taxon>
        <taxon>Bacillati</taxon>
        <taxon>Bacillota</taxon>
        <taxon>Bacilli</taxon>
        <taxon>Bacillales</taxon>
        <taxon>Bacillaceae</taxon>
        <taxon>Evansella</taxon>
    </lineage>
</organism>
<name>E6TQM0_EVAC2</name>
<feature type="transmembrane region" description="Helical" evidence="1">
    <location>
        <begin position="37"/>
        <end position="59"/>
    </location>
</feature>
<protein>
    <submittedName>
        <fullName evidence="2">Uncharacterized protein</fullName>
    </submittedName>
</protein>
<keyword evidence="1" id="KW-0812">Transmembrane</keyword>
<keyword evidence="1" id="KW-0472">Membrane</keyword>
<sequence>MDTEIIFVFIGIGLFVLAAIFGGLGITFLLKNNRKQAIIFLGIGITIILIYIISFFVFLD</sequence>
<feature type="transmembrane region" description="Helical" evidence="1">
    <location>
        <begin position="6"/>
        <end position="30"/>
    </location>
</feature>
<keyword evidence="1" id="KW-1133">Transmembrane helix</keyword>
<evidence type="ECO:0000313" key="3">
    <source>
        <dbReference type="Proteomes" id="UP000001401"/>
    </source>
</evidence>
<keyword evidence="3" id="KW-1185">Reference proteome</keyword>
<reference evidence="2" key="1">
    <citation type="submission" date="2010-12" db="EMBL/GenBank/DDBJ databases">
        <title>Complete sequence of Bacillus cellulosilyticus DSM 2522.</title>
        <authorList>
            <consortium name="US DOE Joint Genome Institute"/>
            <person name="Lucas S."/>
            <person name="Copeland A."/>
            <person name="Lapidus A."/>
            <person name="Cheng J.-F."/>
            <person name="Bruce D."/>
            <person name="Goodwin L."/>
            <person name="Pitluck S."/>
            <person name="Chertkov O."/>
            <person name="Detter J.C."/>
            <person name="Han C."/>
            <person name="Tapia R."/>
            <person name="Land M."/>
            <person name="Hauser L."/>
            <person name="Jeffries C."/>
            <person name="Kyrpides N."/>
            <person name="Ivanova N."/>
            <person name="Mikhailova N."/>
            <person name="Brumm P."/>
            <person name="Mead D."/>
            <person name="Woyke T."/>
        </authorList>
    </citation>
    <scope>NUCLEOTIDE SEQUENCE [LARGE SCALE GENOMIC DNA]</scope>
    <source>
        <strain evidence="2">DSM 2522</strain>
    </source>
</reference>
<dbReference type="KEGG" id="bco:Bcell_2271"/>
<dbReference type="RefSeq" id="WP_013488866.1">
    <property type="nucleotide sequence ID" value="NC_014829.1"/>
</dbReference>
<dbReference type="AlphaFoldDB" id="E6TQM0"/>
<accession>E6TQM0</accession>